<evidence type="ECO:0000313" key="3">
    <source>
        <dbReference type="RefSeq" id="XP_011073329.1"/>
    </source>
</evidence>
<keyword evidence="2" id="KW-1185">Reference proteome</keyword>
<reference evidence="2" key="1">
    <citation type="submission" date="2024-10" db="UniProtKB">
        <authorList>
            <consortium name="RefSeq"/>
        </authorList>
    </citation>
    <scope>NUCLEOTIDE SEQUENCE [LARGE SCALE GENOMIC DNA]</scope>
    <source>
        <strain evidence="2">cv. Zhongzhi No. 13</strain>
    </source>
</reference>
<feature type="region of interest" description="Disordered" evidence="1">
    <location>
        <begin position="124"/>
        <end position="150"/>
    </location>
</feature>
<feature type="compositionally biased region" description="Polar residues" evidence="1">
    <location>
        <begin position="124"/>
        <end position="136"/>
    </location>
</feature>
<feature type="compositionally biased region" description="Polar residues" evidence="1">
    <location>
        <begin position="168"/>
        <end position="178"/>
    </location>
</feature>
<dbReference type="OrthoDB" id="755659at2759"/>
<name>A0A6I9SV95_SESIN</name>
<dbReference type="AlphaFoldDB" id="A0A6I9SV95"/>
<feature type="region of interest" description="Disordered" evidence="1">
    <location>
        <begin position="601"/>
        <end position="655"/>
    </location>
</feature>
<evidence type="ECO:0000256" key="1">
    <source>
        <dbReference type="SAM" id="MobiDB-lite"/>
    </source>
</evidence>
<evidence type="ECO:0000313" key="2">
    <source>
        <dbReference type="Proteomes" id="UP000504604"/>
    </source>
</evidence>
<protein>
    <submittedName>
        <fullName evidence="3">Uncharacterized protein LOC105158310 isoform X1</fullName>
    </submittedName>
</protein>
<dbReference type="KEGG" id="sind:105158310"/>
<dbReference type="Proteomes" id="UP000504604">
    <property type="component" value="Linkage group LG1"/>
</dbReference>
<dbReference type="PANTHER" id="PTHR36723:SF1">
    <property type="entry name" value="F22C12.19"/>
    <property type="match status" value="1"/>
</dbReference>
<feature type="region of interest" description="Disordered" evidence="1">
    <location>
        <begin position="376"/>
        <end position="412"/>
    </location>
</feature>
<feature type="region of interest" description="Disordered" evidence="1">
    <location>
        <begin position="168"/>
        <end position="191"/>
    </location>
</feature>
<proteinExistence type="predicted"/>
<dbReference type="PANTHER" id="PTHR36723">
    <property type="entry name" value="F22C12.19"/>
    <property type="match status" value="1"/>
</dbReference>
<sequence>MEAAVEVAAPAAVEVGRLMRSAEGFGSGGSGVVVVGEVRCHTEGACSSGGLKDDIRSVNLSEPAFWRNIPDSEPCVEVCKPSSLHDNDATNDRVSGNTAFHPSTLDLDAKLVLQKSGKIVRNSSGCTKRSGLSQMEVSKPKPGLPNINGISPELASSSASCSLSEKNQLFKQKNSSTSRRGDKRNSKVKHKNRCDSFSLKNGLIGFNSATGGNNFYGIHGIKPDSSDITKYVNELSLDELLHGSYSSPSIAEDKGEKAPKSNNIILESVRKACSVLQAQKVLQAQNCAEVDTICTQKGSTSLVTVNSALGQTDDDKGDNCAADLALSDKCVDCSSILKVQDSDVKIQISNVDSPLYQPKDVFERLALPPPKDLDLLLSDASKPTSSKSTDPRVGKPVSQRTGLPPFPWSHSFSGHNKVGSDASKLSTSRTICQGRWVKVKNSTLLQKGSANLLADFETLTFDQSLVPSTNLLSEDRENEVAPAERVLSASGACSTSSVPADYSETCAAAKTLLDMAAQSLKQNPCPTVKLLKKPCQMAMKASKLKSVERSDKLFDEPKSTVRSTIPLKVGNDGSPSKKLRLSTDVKQTYIVHAEPVKKGPLHWPVKSPPRKLFRDSNAGTNNYGINLVKKSCMMKPPRGTDRPSSSQQKFRKPSQ</sequence>
<dbReference type="InParanoid" id="A0A6I9SV95"/>
<reference evidence="3" key="2">
    <citation type="submission" date="2025-08" db="UniProtKB">
        <authorList>
            <consortium name="RefSeq"/>
        </authorList>
    </citation>
    <scope>IDENTIFICATION</scope>
</reference>
<dbReference type="FunCoup" id="A0A6I9SV95">
    <property type="interactions" value="1447"/>
</dbReference>
<dbReference type="GeneID" id="105158310"/>
<gene>
    <name evidence="3" type="primary">LOC105158310</name>
</gene>
<dbReference type="RefSeq" id="XP_011073329.1">
    <property type="nucleotide sequence ID" value="XM_011075027.2"/>
</dbReference>
<organism evidence="2 3">
    <name type="scientific">Sesamum indicum</name>
    <name type="common">Oriental sesame</name>
    <name type="synonym">Sesamum orientale</name>
    <dbReference type="NCBI Taxonomy" id="4182"/>
    <lineage>
        <taxon>Eukaryota</taxon>
        <taxon>Viridiplantae</taxon>
        <taxon>Streptophyta</taxon>
        <taxon>Embryophyta</taxon>
        <taxon>Tracheophyta</taxon>
        <taxon>Spermatophyta</taxon>
        <taxon>Magnoliopsida</taxon>
        <taxon>eudicotyledons</taxon>
        <taxon>Gunneridae</taxon>
        <taxon>Pentapetalae</taxon>
        <taxon>asterids</taxon>
        <taxon>lamiids</taxon>
        <taxon>Lamiales</taxon>
        <taxon>Pedaliaceae</taxon>
        <taxon>Sesamum</taxon>
    </lineage>
</organism>
<accession>A0A6I9SV95</accession>